<protein>
    <submittedName>
        <fullName evidence="1">Putative oxidoreductase</fullName>
    </submittedName>
</protein>
<evidence type="ECO:0000313" key="1">
    <source>
        <dbReference type="EMBL" id="GAC49515.1"/>
    </source>
</evidence>
<dbReference type="PRINTS" id="PR00081">
    <property type="entry name" value="GDHRDH"/>
</dbReference>
<keyword evidence="2" id="KW-1185">Reference proteome</keyword>
<dbReference type="eggNOG" id="COG1028">
    <property type="taxonomic scope" value="Bacteria"/>
</dbReference>
<accession>L7KKY1</accession>
<dbReference type="PANTHER" id="PTHR43975">
    <property type="entry name" value="ZGC:101858"/>
    <property type="match status" value="1"/>
</dbReference>
<gene>
    <name evidence="1" type="ORF">GOACH_15_00070</name>
</gene>
<organism evidence="1 2">
    <name type="scientific">Gordonia aichiensis NBRC 108223</name>
    <dbReference type="NCBI Taxonomy" id="1220583"/>
    <lineage>
        <taxon>Bacteria</taxon>
        <taxon>Bacillati</taxon>
        <taxon>Actinomycetota</taxon>
        <taxon>Actinomycetes</taxon>
        <taxon>Mycobacteriales</taxon>
        <taxon>Gordoniaceae</taxon>
        <taxon>Gordonia</taxon>
    </lineage>
</organism>
<dbReference type="SUPFAM" id="SSF51735">
    <property type="entry name" value="NAD(P)-binding Rossmann-fold domains"/>
    <property type="match status" value="1"/>
</dbReference>
<dbReference type="OrthoDB" id="9809287at2"/>
<dbReference type="Gene3D" id="3.40.50.720">
    <property type="entry name" value="NAD(P)-binding Rossmann-like Domain"/>
    <property type="match status" value="1"/>
</dbReference>
<name>L7KKY1_9ACTN</name>
<dbReference type="RefSeq" id="WP_005175767.1">
    <property type="nucleotide sequence ID" value="NZ_BANR01000015.1"/>
</dbReference>
<dbReference type="Pfam" id="PF00106">
    <property type="entry name" value="adh_short"/>
    <property type="match status" value="1"/>
</dbReference>
<dbReference type="Proteomes" id="UP000010988">
    <property type="component" value="Unassembled WGS sequence"/>
</dbReference>
<dbReference type="AlphaFoldDB" id="L7KKY1"/>
<dbReference type="EMBL" id="BANR01000015">
    <property type="protein sequence ID" value="GAC49515.1"/>
    <property type="molecule type" value="Genomic_DNA"/>
</dbReference>
<dbReference type="STRING" id="1220583.GOACH_15_00070"/>
<sequence>MTTYVISGAASGIGLALVTRLLQSRNDLRLIGIDLTECPDPRVHSLRCDLSDLDAIASLDLPDHIDGLANVAGVPGTAPAELVLAVNTLGPRALTARALASMESGASVVNVSSIAAHRNTLPSNAIDELLAVTDRTGLSGWLTRHRLDGPAAYDTSKRALTDWTVLLSADLLFRGIRVNSVSPGPTETPILSDFEQSMGVDAIARSAGAVGRHGTAAESAAAVEFLLSDDASWINGIDIPVEGGLTALRTAAQRPAVIAPDNTRTSVKGALR</sequence>
<evidence type="ECO:0000313" key="2">
    <source>
        <dbReference type="Proteomes" id="UP000010988"/>
    </source>
</evidence>
<dbReference type="PANTHER" id="PTHR43975:SF2">
    <property type="entry name" value="EG:BACR7A4.14 PROTEIN-RELATED"/>
    <property type="match status" value="1"/>
</dbReference>
<reference evidence="1 2" key="1">
    <citation type="submission" date="2012-12" db="EMBL/GenBank/DDBJ databases">
        <title>Whole genome shotgun sequence of Gordonia aichiensis NBRC 108223.</title>
        <authorList>
            <person name="Isaki-Nakamura S."/>
            <person name="Hosoyama A."/>
            <person name="Tsuchikane K."/>
            <person name="Ando Y."/>
            <person name="Baba S."/>
            <person name="Ohji S."/>
            <person name="Hamada M."/>
            <person name="Tamura T."/>
            <person name="Yamazoe A."/>
            <person name="Yamazaki S."/>
            <person name="Fujita N."/>
        </authorList>
    </citation>
    <scope>NUCLEOTIDE SEQUENCE [LARGE SCALE GENOMIC DNA]</scope>
    <source>
        <strain evidence="1 2">NBRC 108223</strain>
    </source>
</reference>
<dbReference type="InterPro" id="IPR002347">
    <property type="entry name" value="SDR_fam"/>
</dbReference>
<comment type="caution">
    <text evidence="1">The sequence shown here is derived from an EMBL/GenBank/DDBJ whole genome shotgun (WGS) entry which is preliminary data.</text>
</comment>
<dbReference type="InterPro" id="IPR036291">
    <property type="entry name" value="NAD(P)-bd_dom_sf"/>
</dbReference>
<dbReference type="Pfam" id="PF13561">
    <property type="entry name" value="adh_short_C2"/>
    <property type="match status" value="1"/>
</dbReference>
<proteinExistence type="predicted"/>